<sequence length="75" mass="8325">MISRISFLENERCVGSSDRKSCMHNTEYIMLSEPLLNGLVPAVPELGRAEDEEVYGESGENWVGLEKYDGGSIES</sequence>
<dbReference type="EMBL" id="BDGU01000328">
    <property type="protein sequence ID" value="GAW06592.1"/>
    <property type="molecule type" value="Genomic_DNA"/>
</dbReference>
<reference evidence="1 2" key="1">
    <citation type="submission" date="2016-08" db="EMBL/GenBank/DDBJ databases">
        <authorList>
            <consortium name="Lentinula edodes genome sequencing consortium"/>
            <person name="Sakamoto Y."/>
            <person name="Nakade K."/>
            <person name="Sato S."/>
            <person name="Yoshida Y."/>
            <person name="Miyazaki K."/>
            <person name="Natsume S."/>
            <person name="Konno N."/>
        </authorList>
    </citation>
    <scope>NUCLEOTIDE SEQUENCE [LARGE SCALE GENOMIC DNA]</scope>
    <source>
        <strain evidence="1 2">NBRC 111202</strain>
    </source>
</reference>
<dbReference type="Proteomes" id="UP000188533">
    <property type="component" value="Unassembled WGS sequence"/>
</dbReference>
<accession>A0A1Q3EHC1</accession>
<comment type="caution">
    <text evidence="1">The sequence shown here is derived from an EMBL/GenBank/DDBJ whole genome shotgun (WGS) entry which is preliminary data.</text>
</comment>
<gene>
    <name evidence="1" type="ORF">LENED_008529</name>
</gene>
<proteinExistence type="predicted"/>
<evidence type="ECO:0000313" key="2">
    <source>
        <dbReference type="Proteomes" id="UP000188533"/>
    </source>
</evidence>
<protein>
    <submittedName>
        <fullName evidence="1">Uncharacterized protein</fullName>
    </submittedName>
</protein>
<organism evidence="1 2">
    <name type="scientific">Lentinula edodes</name>
    <name type="common">Shiitake mushroom</name>
    <name type="synonym">Lentinus edodes</name>
    <dbReference type="NCBI Taxonomy" id="5353"/>
    <lineage>
        <taxon>Eukaryota</taxon>
        <taxon>Fungi</taxon>
        <taxon>Dikarya</taxon>
        <taxon>Basidiomycota</taxon>
        <taxon>Agaricomycotina</taxon>
        <taxon>Agaricomycetes</taxon>
        <taxon>Agaricomycetidae</taxon>
        <taxon>Agaricales</taxon>
        <taxon>Marasmiineae</taxon>
        <taxon>Omphalotaceae</taxon>
        <taxon>Lentinula</taxon>
    </lineage>
</organism>
<evidence type="ECO:0000313" key="1">
    <source>
        <dbReference type="EMBL" id="GAW06592.1"/>
    </source>
</evidence>
<name>A0A1Q3EHC1_LENED</name>
<keyword evidence="2" id="KW-1185">Reference proteome</keyword>
<reference evidence="1 2" key="2">
    <citation type="submission" date="2017-02" db="EMBL/GenBank/DDBJ databases">
        <title>A genome survey and senescence transcriptome analysis in Lentinula edodes.</title>
        <authorList>
            <person name="Sakamoto Y."/>
            <person name="Nakade K."/>
            <person name="Sato S."/>
            <person name="Yoshida Y."/>
            <person name="Miyazaki K."/>
            <person name="Natsume S."/>
            <person name="Konno N."/>
        </authorList>
    </citation>
    <scope>NUCLEOTIDE SEQUENCE [LARGE SCALE GENOMIC DNA]</scope>
    <source>
        <strain evidence="1 2">NBRC 111202</strain>
    </source>
</reference>
<dbReference type="AlphaFoldDB" id="A0A1Q3EHC1"/>